<reference evidence="1" key="1">
    <citation type="submission" date="2022-08" db="EMBL/GenBank/DDBJ databases">
        <authorList>
            <person name="Kallberg Y."/>
            <person name="Tangrot J."/>
            <person name="Rosling A."/>
        </authorList>
    </citation>
    <scope>NUCLEOTIDE SEQUENCE</scope>
    <source>
        <strain evidence="1">Wild A</strain>
    </source>
</reference>
<proteinExistence type="predicted"/>
<dbReference type="AlphaFoldDB" id="A0A9W4SWB7"/>
<dbReference type="OrthoDB" id="2447008at2759"/>
<organism evidence="1 2">
    <name type="scientific">Funneliformis geosporum</name>
    <dbReference type="NCBI Taxonomy" id="1117311"/>
    <lineage>
        <taxon>Eukaryota</taxon>
        <taxon>Fungi</taxon>
        <taxon>Fungi incertae sedis</taxon>
        <taxon>Mucoromycota</taxon>
        <taxon>Glomeromycotina</taxon>
        <taxon>Glomeromycetes</taxon>
        <taxon>Glomerales</taxon>
        <taxon>Glomeraceae</taxon>
        <taxon>Funneliformis</taxon>
    </lineage>
</organism>
<keyword evidence="2" id="KW-1185">Reference proteome</keyword>
<protein>
    <submittedName>
        <fullName evidence="1">10802_t:CDS:1</fullName>
    </submittedName>
</protein>
<evidence type="ECO:0000313" key="2">
    <source>
        <dbReference type="Proteomes" id="UP001153678"/>
    </source>
</evidence>
<evidence type="ECO:0000313" key="1">
    <source>
        <dbReference type="EMBL" id="CAI2183915.1"/>
    </source>
</evidence>
<accession>A0A9W4SWB7</accession>
<comment type="caution">
    <text evidence="1">The sequence shown here is derived from an EMBL/GenBank/DDBJ whole genome shotgun (WGS) entry which is preliminary data.</text>
</comment>
<sequence>KYSEYLVTTNASMNRLHNSDKSARNPKNSSTIYRIATCEWDSLNENYIQLNNTLLKKSIYEYIDI</sequence>
<name>A0A9W4SWB7_9GLOM</name>
<feature type="non-terminal residue" evidence="1">
    <location>
        <position position="1"/>
    </location>
</feature>
<gene>
    <name evidence="1" type="ORF">FWILDA_LOCUS11318</name>
</gene>
<dbReference type="EMBL" id="CAMKVN010003166">
    <property type="protein sequence ID" value="CAI2183915.1"/>
    <property type="molecule type" value="Genomic_DNA"/>
</dbReference>
<dbReference type="Proteomes" id="UP001153678">
    <property type="component" value="Unassembled WGS sequence"/>
</dbReference>